<protein>
    <submittedName>
        <fullName evidence="3">Uncharacterized protein</fullName>
    </submittedName>
</protein>
<keyword evidence="4" id="KW-1185">Reference proteome</keyword>
<feature type="transmembrane region" description="Helical" evidence="2">
    <location>
        <begin position="80"/>
        <end position="101"/>
    </location>
</feature>
<feature type="compositionally biased region" description="Basic and acidic residues" evidence="1">
    <location>
        <begin position="1"/>
        <end position="16"/>
    </location>
</feature>
<gene>
    <name evidence="3" type="ORF">FHR92_001856</name>
</gene>
<evidence type="ECO:0000256" key="2">
    <source>
        <dbReference type="SAM" id="Phobius"/>
    </source>
</evidence>
<dbReference type="RefSeq" id="WP_182535258.1">
    <property type="nucleotide sequence ID" value="NZ_JACJIP010000009.1"/>
</dbReference>
<evidence type="ECO:0000313" key="3">
    <source>
        <dbReference type="EMBL" id="MBA9085390.1"/>
    </source>
</evidence>
<name>A0A7W3SSI3_9BACL</name>
<dbReference type="EMBL" id="JACJIP010000009">
    <property type="protein sequence ID" value="MBA9085390.1"/>
    <property type="molecule type" value="Genomic_DNA"/>
</dbReference>
<sequence length="112" mass="13316">MNEQLSRMERHAQDRKTTKRRSRYKPADDTYTNSDSKDEPLIVPILESDSGSESEEEIKFEDLPTRKELFPSQRLKLTRWFFNSLLYIFIVIMGLLLWWAVQDSPWGKTQGF</sequence>
<proteinExistence type="predicted"/>
<organism evidence="3 4">
    <name type="scientific">Fontibacillus solani</name>
    <dbReference type="NCBI Taxonomy" id="1572857"/>
    <lineage>
        <taxon>Bacteria</taxon>
        <taxon>Bacillati</taxon>
        <taxon>Bacillota</taxon>
        <taxon>Bacilli</taxon>
        <taxon>Bacillales</taxon>
        <taxon>Paenibacillaceae</taxon>
        <taxon>Fontibacillus</taxon>
    </lineage>
</organism>
<keyword evidence="2" id="KW-0812">Transmembrane</keyword>
<keyword evidence="2" id="KW-0472">Membrane</keyword>
<dbReference type="AlphaFoldDB" id="A0A7W3SSI3"/>
<keyword evidence="2" id="KW-1133">Transmembrane helix</keyword>
<dbReference type="Proteomes" id="UP000567067">
    <property type="component" value="Unassembled WGS sequence"/>
</dbReference>
<reference evidence="3 4" key="1">
    <citation type="submission" date="2020-08" db="EMBL/GenBank/DDBJ databases">
        <title>Genomic Encyclopedia of Type Strains, Phase III (KMG-III): the genomes of soil and plant-associated and newly described type strains.</title>
        <authorList>
            <person name="Whitman W."/>
        </authorList>
    </citation>
    <scope>NUCLEOTIDE SEQUENCE [LARGE SCALE GENOMIC DNA]</scope>
    <source>
        <strain evidence="3 4">CECT 8693</strain>
    </source>
</reference>
<evidence type="ECO:0000313" key="4">
    <source>
        <dbReference type="Proteomes" id="UP000567067"/>
    </source>
</evidence>
<comment type="caution">
    <text evidence="3">The sequence shown here is derived from an EMBL/GenBank/DDBJ whole genome shotgun (WGS) entry which is preliminary data.</text>
</comment>
<accession>A0A7W3SSI3</accession>
<evidence type="ECO:0000256" key="1">
    <source>
        <dbReference type="SAM" id="MobiDB-lite"/>
    </source>
</evidence>
<feature type="region of interest" description="Disordered" evidence="1">
    <location>
        <begin position="1"/>
        <end position="42"/>
    </location>
</feature>